<dbReference type="InterPro" id="IPR036047">
    <property type="entry name" value="F-box-like_dom_sf"/>
</dbReference>
<dbReference type="InterPro" id="IPR053781">
    <property type="entry name" value="F-box_AtFBL13-like"/>
</dbReference>
<feature type="domain" description="FBD" evidence="1">
    <location>
        <begin position="316"/>
        <end position="388"/>
    </location>
</feature>
<dbReference type="PANTHER" id="PTHR31900">
    <property type="entry name" value="F-BOX/RNI SUPERFAMILY PROTEIN-RELATED"/>
    <property type="match status" value="1"/>
</dbReference>
<dbReference type="AlphaFoldDB" id="A0A5S9YEI7"/>
<evidence type="ECO:0000313" key="2">
    <source>
        <dbReference type="EMBL" id="CAA0410217.1"/>
    </source>
</evidence>
<dbReference type="Pfam" id="PF00646">
    <property type="entry name" value="F-box"/>
    <property type="match status" value="1"/>
</dbReference>
<dbReference type="InterPro" id="IPR050232">
    <property type="entry name" value="FBL13/AtMIF1-like"/>
</dbReference>
<dbReference type="InterPro" id="IPR032675">
    <property type="entry name" value="LRR_dom_sf"/>
</dbReference>
<gene>
    <name evidence="2" type="ORF">C24_LOCUS25754</name>
</gene>
<dbReference type="InterPro" id="IPR001810">
    <property type="entry name" value="F-box_dom"/>
</dbReference>
<protein>
    <recommendedName>
        <fullName evidence="1">FBD domain-containing protein</fullName>
    </recommendedName>
</protein>
<dbReference type="CDD" id="cd22160">
    <property type="entry name" value="F-box_AtFBL13-like"/>
    <property type="match status" value="1"/>
</dbReference>
<accession>A0A5S9YEI7</accession>
<proteinExistence type="predicted"/>
<dbReference type="Proteomes" id="UP000434276">
    <property type="component" value="Unassembled WGS sequence"/>
</dbReference>
<dbReference type="PANTHER" id="PTHR31900:SF36">
    <property type="entry name" value="F-BOX DOMAIN-CONTAINING PROTEIN"/>
    <property type="match status" value="1"/>
</dbReference>
<dbReference type="OrthoDB" id="1025573at2759"/>
<dbReference type="EMBL" id="CACSHJ010000096">
    <property type="protein sequence ID" value="CAA0410217.1"/>
    <property type="molecule type" value="Genomic_DNA"/>
</dbReference>
<evidence type="ECO:0000259" key="1">
    <source>
        <dbReference type="SMART" id="SM00579"/>
    </source>
</evidence>
<dbReference type="ExpressionAtlas" id="A0A5S9YEI7">
    <property type="expression patterns" value="baseline"/>
</dbReference>
<dbReference type="Pfam" id="PF08387">
    <property type="entry name" value="FBD"/>
    <property type="match status" value="1"/>
</dbReference>
<evidence type="ECO:0000313" key="3">
    <source>
        <dbReference type="Proteomes" id="UP000434276"/>
    </source>
</evidence>
<reference evidence="2 3" key="1">
    <citation type="submission" date="2019-12" db="EMBL/GenBank/DDBJ databases">
        <authorList>
            <person name="Jiao W.-B."/>
            <person name="Schneeberger K."/>
        </authorList>
    </citation>
    <scope>NUCLEOTIDE SEQUENCE [LARGE SCALE GENOMIC DNA]</scope>
    <source>
        <strain evidence="3">cv. C24</strain>
    </source>
</reference>
<dbReference type="Gene3D" id="3.80.10.10">
    <property type="entry name" value="Ribonuclease Inhibitor"/>
    <property type="match status" value="1"/>
</dbReference>
<dbReference type="InterPro" id="IPR006566">
    <property type="entry name" value="FBD"/>
</dbReference>
<dbReference type="SMART" id="SM00579">
    <property type="entry name" value="FBD"/>
    <property type="match status" value="1"/>
</dbReference>
<dbReference type="SUPFAM" id="SSF52047">
    <property type="entry name" value="RNI-like"/>
    <property type="match status" value="1"/>
</dbReference>
<sequence>MDIISTLSDDLLLKILSELPTKYVVASTILSKRWKNLWTMVQKFDFDDNFELEPSNYGSFLKCVNRSMVFHKAPVLETLKFKVGPCCSYEDITTWITIGMVRGVRELDIRHCNADFKDKKHSLIKLPNSLYTYEKLECSKATNLIVGLYLVCPVLEELMLDNARNDDDYMSSWFYNEFDIFNPIKYGNMIVINVPSLKYLSLVDFNGDSYLCENMPEVIEAIVKVVHKSPMKLLGSLPSVKNLYLCLTNSVLQHQIGIYHLVHLELCQDSPGWWGLLTWMLDNSPKLQVLKLGKCKERCFISSIESHWRGPISVPECLRLHLSTFEWKYYNGRDEEKKIVAYILKNARQLKTAAFSVQRVFPMKERFQKHKEVVSLHRASSSCKLMLD</sequence>
<organism evidence="2 3">
    <name type="scientific">Arabidopsis thaliana</name>
    <name type="common">Mouse-ear cress</name>
    <dbReference type="NCBI Taxonomy" id="3702"/>
    <lineage>
        <taxon>Eukaryota</taxon>
        <taxon>Viridiplantae</taxon>
        <taxon>Streptophyta</taxon>
        <taxon>Embryophyta</taxon>
        <taxon>Tracheophyta</taxon>
        <taxon>Spermatophyta</taxon>
        <taxon>Magnoliopsida</taxon>
        <taxon>eudicotyledons</taxon>
        <taxon>Gunneridae</taxon>
        <taxon>Pentapetalae</taxon>
        <taxon>rosids</taxon>
        <taxon>malvids</taxon>
        <taxon>Brassicales</taxon>
        <taxon>Brassicaceae</taxon>
        <taxon>Camelineae</taxon>
        <taxon>Arabidopsis</taxon>
    </lineage>
</organism>
<dbReference type="SUPFAM" id="SSF81383">
    <property type="entry name" value="F-box domain"/>
    <property type="match status" value="1"/>
</dbReference>
<name>A0A5S9YEI7_ARATH</name>